<feature type="non-terminal residue" evidence="1">
    <location>
        <position position="169"/>
    </location>
</feature>
<evidence type="ECO:0000313" key="1">
    <source>
        <dbReference type="EMBL" id="KAF9645137.1"/>
    </source>
</evidence>
<organism evidence="1 2">
    <name type="scientific">Thelephora ganbajun</name>
    <name type="common">Ganba fungus</name>
    <dbReference type="NCBI Taxonomy" id="370292"/>
    <lineage>
        <taxon>Eukaryota</taxon>
        <taxon>Fungi</taxon>
        <taxon>Dikarya</taxon>
        <taxon>Basidiomycota</taxon>
        <taxon>Agaricomycotina</taxon>
        <taxon>Agaricomycetes</taxon>
        <taxon>Thelephorales</taxon>
        <taxon>Thelephoraceae</taxon>
        <taxon>Thelephora</taxon>
    </lineage>
</organism>
<evidence type="ECO:0000313" key="2">
    <source>
        <dbReference type="Proteomes" id="UP000886501"/>
    </source>
</evidence>
<reference evidence="1" key="2">
    <citation type="journal article" date="2020" name="Nat. Commun.">
        <title>Large-scale genome sequencing of mycorrhizal fungi provides insights into the early evolution of symbiotic traits.</title>
        <authorList>
            <person name="Miyauchi S."/>
            <person name="Kiss E."/>
            <person name="Kuo A."/>
            <person name="Drula E."/>
            <person name="Kohler A."/>
            <person name="Sanchez-Garcia M."/>
            <person name="Morin E."/>
            <person name="Andreopoulos B."/>
            <person name="Barry K.W."/>
            <person name="Bonito G."/>
            <person name="Buee M."/>
            <person name="Carver A."/>
            <person name="Chen C."/>
            <person name="Cichocki N."/>
            <person name="Clum A."/>
            <person name="Culley D."/>
            <person name="Crous P.W."/>
            <person name="Fauchery L."/>
            <person name="Girlanda M."/>
            <person name="Hayes R.D."/>
            <person name="Keri Z."/>
            <person name="LaButti K."/>
            <person name="Lipzen A."/>
            <person name="Lombard V."/>
            <person name="Magnuson J."/>
            <person name="Maillard F."/>
            <person name="Murat C."/>
            <person name="Nolan M."/>
            <person name="Ohm R.A."/>
            <person name="Pangilinan J."/>
            <person name="Pereira M.F."/>
            <person name="Perotto S."/>
            <person name="Peter M."/>
            <person name="Pfister S."/>
            <person name="Riley R."/>
            <person name="Sitrit Y."/>
            <person name="Stielow J.B."/>
            <person name="Szollosi G."/>
            <person name="Zifcakova L."/>
            <person name="Stursova M."/>
            <person name="Spatafora J.W."/>
            <person name="Tedersoo L."/>
            <person name="Vaario L.M."/>
            <person name="Yamada A."/>
            <person name="Yan M."/>
            <person name="Wang P."/>
            <person name="Xu J."/>
            <person name="Bruns T."/>
            <person name="Baldrian P."/>
            <person name="Vilgalys R."/>
            <person name="Dunand C."/>
            <person name="Henrissat B."/>
            <person name="Grigoriev I.V."/>
            <person name="Hibbett D."/>
            <person name="Nagy L.G."/>
            <person name="Martin F.M."/>
        </authorList>
    </citation>
    <scope>NUCLEOTIDE SEQUENCE</scope>
    <source>
        <strain evidence="1">P2</strain>
    </source>
</reference>
<protein>
    <submittedName>
        <fullName evidence="1">Uncharacterized protein</fullName>
    </submittedName>
</protein>
<accession>A0ACB6Z6I6</accession>
<keyword evidence="2" id="KW-1185">Reference proteome</keyword>
<gene>
    <name evidence="1" type="ORF">BDM02DRAFT_3271911</name>
</gene>
<proteinExistence type="predicted"/>
<comment type="caution">
    <text evidence="1">The sequence shown here is derived from an EMBL/GenBank/DDBJ whole genome shotgun (WGS) entry which is preliminary data.</text>
</comment>
<dbReference type="Proteomes" id="UP000886501">
    <property type="component" value="Unassembled WGS sequence"/>
</dbReference>
<sequence>MSSRKRKLTESGRASGSSSDQSRSKKQRAADVPNILLSITKDSADWFPPLKSALGGVTALIQYYEQSEDVKDKIKDLKPQLDRFKQNIITTHVDGDPEETGRRRELTSALEEIKKRSQELLAKGTVTQFADKEGNFREVGKLVERLQEAISRYQISHQQAVYNQIANLT</sequence>
<name>A0ACB6Z6I6_THEGA</name>
<dbReference type="EMBL" id="MU118102">
    <property type="protein sequence ID" value="KAF9645137.1"/>
    <property type="molecule type" value="Genomic_DNA"/>
</dbReference>
<reference evidence="1" key="1">
    <citation type="submission" date="2019-10" db="EMBL/GenBank/DDBJ databases">
        <authorList>
            <consortium name="DOE Joint Genome Institute"/>
            <person name="Kuo A."/>
            <person name="Miyauchi S."/>
            <person name="Kiss E."/>
            <person name="Drula E."/>
            <person name="Kohler A."/>
            <person name="Sanchez-Garcia M."/>
            <person name="Andreopoulos B."/>
            <person name="Barry K.W."/>
            <person name="Bonito G."/>
            <person name="Buee M."/>
            <person name="Carver A."/>
            <person name="Chen C."/>
            <person name="Cichocki N."/>
            <person name="Clum A."/>
            <person name="Culley D."/>
            <person name="Crous P.W."/>
            <person name="Fauchery L."/>
            <person name="Girlanda M."/>
            <person name="Hayes R."/>
            <person name="Keri Z."/>
            <person name="Labutti K."/>
            <person name="Lipzen A."/>
            <person name="Lombard V."/>
            <person name="Magnuson J."/>
            <person name="Maillard F."/>
            <person name="Morin E."/>
            <person name="Murat C."/>
            <person name="Nolan M."/>
            <person name="Ohm R."/>
            <person name="Pangilinan J."/>
            <person name="Pereira M."/>
            <person name="Perotto S."/>
            <person name="Peter M."/>
            <person name="Riley R."/>
            <person name="Sitrit Y."/>
            <person name="Stielow B."/>
            <person name="Szollosi G."/>
            <person name="Zifcakova L."/>
            <person name="Stursova M."/>
            <person name="Spatafora J.W."/>
            <person name="Tedersoo L."/>
            <person name="Vaario L.-M."/>
            <person name="Yamada A."/>
            <person name="Yan M."/>
            <person name="Wang P."/>
            <person name="Xu J."/>
            <person name="Bruns T."/>
            <person name="Baldrian P."/>
            <person name="Vilgalys R."/>
            <person name="Henrissat B."/>
            <person name="Grigoriev I.V."/>
            <person name="Hibbett D."/>
            <person name="Nagy L.G."/>
            <person name="Martin F.M."/>
        </authorList>
    </citation>
    <scope>NUCLEOTIDE SEQUENCE</scope>
    <source>
        <strain evidence="1">P2</strain>
    </source>
</reference>